<dbReference type="SMART" id="SM00422">
    <property type="entry name" value="HTH_MERR"/>
    <property type="match status" value="1"/>
</dbReference>
<feature type="domain" description="HTH merR-type" evidence="3">
    <location>
        <begin position="1"/>
        <end position="68"/>
    </location>
</feature>
<gene>
    <name evidence="4" type="ORF">QWY28_14090</name>
</gene>
<evidence type="ECO:0000313" key="5">
    <source>
        <dbReference type="Proteomes" id="UP001168620"/>
    </source>
</evidence>
<dbReference type="Gene3D" id="1.10.1660.10">
    <property type="match status" value="1"/>
</dbReference>
<dbReference type="PROSITE" id="PS50937">
    <property type="entry name" value="HTH_MERR_2"/>
    <property type="match status" value="1"/>
</dbReference>
<dbReference type="SUPFAM" id="SSF46955">
    <property type="entry name" value="Putative DNA-binding domain"/>
    <property type="match status" value="1"/>
</dbReference>
<keyword evidence="2" id="KW-0175">Coiled coil</keyword>
<sequence length="127" mass="14086">MRIGELAERSGASVRSLRYYEEQGLLTSERSASGQRHYDEDAVERVALLRKLYAAGLTSRVITELMPCVHAPSLETSDVAFARMLAERERLEAHIAELTATLRALDDVIAINRRWRALEADGAGATT</sequence>
<reference evidence="4" key="1">
    <citation type="submission" date="2023-06" db="EMBL/GenBank/DDBJ databases">
        <title>Draft genome sequence of Nocardioides sp. SOB77.</title>
        <authorList>
            <person name="Zhang G."/>
        </authorList>
    </citation>
    <scope>NUCLEOTIDE SEQUENCE</scope>
    <source>
        <strain evidence="4">SOB77</strain>
    </source>
</reference>
<dbReference type="EMBL" id="JAUHJQ010000005">
    <property type="protein sequence ID" value="MDN4174088.1"/>
    <property type="molecule type" value="Genomic_DNA"/>
</dbReference>
<evidence type="ECO:0000256" key="1">
    <source>
        <dbReference type="ARBA" id="ARBA00023125"/>
    </source>
</evidence>
<dbReference type="Pfam" id="PF13411">
    <property type="entry name" value="MerR_1"/>
    <property type="match status" value="1"/>
</dbReference>
<dbReference type="PANTHER" id="PTHR30204">
    <property type="entry name" value="REDOX-CYCLING DRUG-SENSING TRANSCRIPTIONAL ACTIVATOR SOXR"/>
    <property type="match status" value="1"/>
</dbReference>
<organism evidence="4 5">
    <name type="scientific">Nocardioides oceani</name>
    <dbReference type="NCBI Taxonomy" id="3058369"/>
    <lineage>
        <taxon>Bacteria</taxon>
        <taxon>Bacillati</taxon>
        <taxon>Actinomycetota</taxon>
        <taxon>Actinomycetes</taxon>
        <taxon>Propionibacteriales</taxon>
        <taxon>Nocardioidaceae</taxon>
        <taxon>Nocardioides</taxon>
    </lineage>
</organism>
<evidence type="ECO:0000256" key="2">
    <source>
        <dbReference type="SAM" id="Coils"/>
    </source>
</evidence>
<dbReference type="PRINTS" id="PR00040">
    <property type="entry name" value="HTHMERR"/>
</dbReference>
<name>A0ABT8FHD2_9ACTN</name>
<feature type="coiled-coil region" evidence="2">
    <location>
        <begin position="81"/>
        <end position="108"/>
    </location>
</feature>
<dbReference type="RefSeq" id="WP_300953187.1">
    <property type="nucleotide sequence ID" value="NZ_JAUHJQ010000005.1"/>
</dbReference>
<accession>A0ABT8FHD2</accession>
<comment type="caution">
    <text evidence="4">The sequence shown here is derived from an EMBL/GenBank/DDBJ whole genome shotgun (WGS) entry which is preliminary data.</text>
</comment>
<dbReference type="InterPro" id="IPR009061">
    <property type="entry name" value="DNA-bd_dom_put_sf"/>
</dbReference>
<dbReference type="InterPro" id="IPR000551">
    <property type="entry name" value="MerR-type_HTH_dom"/>
</dbReference>
<keyword evidence="5" id="KW-1185">Reference proteome</keyword>
<dbReference type="Proteomes" id="UP001168620">
    <property type="component" value="Unassembled WGS sequence"/>
</dbReference>
<dbReference type="PANTHER" id="PTHR30204:SF97">
    <property type="entry name" value="MERR FAMILY REGULATORY PROTEIN"/>
    <property type="match status" value="1"/>
</dbReference>
<keyword evidence="1" id="KW-0238">DNA-binding</keyword>
<proteinExistence type="predicted"/>
<evidence type="ECO:0000313" key="4">
    <source>
        <dbReference type="EMBL" id="MDN4174088.1"/>
    </source>
</evidence>
<dbReference type="InterPro" id="IPR047057">
    <property type="entry name" value="MerR_fam"/>
</dbReference>
<evidence type="ECO:0000259" key="3">
    <source>
        <dbReference type="PROSITE" id="PS50937"/>
    </source>
</evidence>
<protein>
    <submittedName>
        <fullName evidence="4">MerR family transcriptional regulator</fullName>
    </submittedName>
</protein>